<dbReference type="AlphaFoldDB" id="A0A8J3DCG1"/>
<feature type="transmembrane region" description="Helical" evidence="1">
    <location>
        <begin position="65"/>
        <end position="84"/>
    </location>
</feature>
<evidence type="ECO:0000313" key="3">
    <source>
        <dbReference type="EMBL" id="GHC09383.1"/>
    </source>
</evidence>
<feature type="domain" description="Potassium channel" evidence="2">
    <location>
        <begin position="155"/>
        <end position="214"/>
    </location>
</feature>
<feature type="transmembrane region" description="Helical" evidence="1">
    <location>
        <begin position="12"/>
        <end position="32"/>
    </location>
</feature>
<proteinExistence type="predicted"/>
<feature type="transmembrane region" description="Helical" evidence="1">
    <location>
        <begin position="38"/>
        <end position="58"/>
    </location>
</feature>
<protein>
    <recommendedName>
        <fullName evidence="2">Potassium channel domain-containing protein</fullName>
    </recommendedName>
</protein>
<dbReference type="InterPro" id="IPR013099">
    <property type="entry name" value="K_chnl_dom"/>
</dbReference>
<keyword evidence="1" id="KW-1133">Transmembrane helix</keyword>
<dbReference type="Gene3D" id="1.10.287.70">
    <property type="match status" value="1"/>
</dbReference>
<gene>
    <name evidence="3" type="ORF">GCM10007047_28240</name>
</gene>
<feature type="transmembrane region" description="Helical" evidence="1">
    <location>
        <begin position="121"/>
        <end position="143"/>
    </location>
</feature>
<keyword evidence="1" id="KW-0472">Membrane</keyword>
<accession>A0A8J3DCG1</accession>
<dbReference type="SUPFAM" id="SSF81324">
    <property type="entry name" value="Voltage-gated potassium channels"/>
    <property type="match status" value="1"/>
</dbReference>
<feature type="transmembrane region" description="Helical" evidence="1">
    <location>
        <begin position="90"/>
        <end position="109"/>
    </location>
</feature>
<evidence type="ECO:0000313" key="4">
    <source>
        <dbReference type="Proteomes" id="UP000642829"/>
    </source>
</evidence>
<keyword evidence="1" id="KW-0812">Transmembrane</keyword>
<dbReference type="Pfam" id="PF07885">
    <property type="entry name" value="Ion_trans_2"/>
    <property type="match status" value="1"/>
</dbReference>
<organism evidence="3 4">
    <name type="scientific">Cerasicoccus arenae</name>
    <dbReference type="NCBI Taxonomy" id="424488"/>
    <lineage>
        <taxon>Bacteria</taxon>
        <taxon>Pseudomonadati</taxon>
        <taxon>Verrucomicrobiota</taxon>
        <taxon>Opitutia</taxon>
        <taxon>Puniceicoccales</taxon>
        <taxon>Cerasicoccaceae</taxon>
        <taxon>Cerasicoccus</taxon>
    </lineage>
</organism>
<feature type="transmembrane region" description="Helical" evidence="1">
    <location>
        <begin position="193"/>
        <end position="214"/>
    </location>
</feature>
<reference evidence="3" key="1">
    <citation type="journal article" date="2014" name="Int. J. Syst. Evol. Microbiol.">
        <title>Complete genome sequence of Corynebacterium casei LMG S-19264T (=DSM 44701T), isolated from a smear-ripened cheese.</title>
        <authorList>
            <consortium name="US DOE Joint Genome Institute (JGI-PGF)"/>
            <person name="Walter F."/>
            <person name="Albersmeier A."/>
            <person name="Kalinowski J."/>
            <person name="Ruckert C."/>
        </authorList>
    </citation>
    <scope>NUCLEOTIDE SEQUENCE</scope>
    <source>
        <strain evidence="3">KCTC 12870</strain>
    </source>
</reference>
<comment type="caution">
    <text evidence="3">The sequence shown here is derived from an EMBL/GenBank/DDBJ whole genome shotgun (WGS) entry which is preliminary data.</text>
</comment>
<name>A0A8J3DCG1_9BACT</name>
<sequence length="227" mass="24384">MLTPPRTSTSLVLGKYFWLLLSLLFLIILVPIVDDDDWGAPVLGVIAMLTLVFGLRAVAGERRTLFIAILLGIIAYGLSTRSYLTGTDVLIPLPFQLAFYGYINLTILRSILEAKKITADVICGGIAVYLLLGINWAILFAAIELIHPGSLVVSSSFDQNGMSTPMDFLYFSFTTLTTLGYGDIVPVSNAARAASIGAAVSGVLFIAVFIGRLVGLTTSQAHHAETR</sequence>
<keyword evidence="4" id="KW-1185">Reference proteome</keyword>
<evidence type="ECO:0000259" key="2">
    <source>
        <dbReference type="Pfam" id="PF07885"/>
    </source>
</evidence>
<dbReference type="RefSeq" id="WP_189516375.1">
    <property type="nucleotide sequence ID" value="NZ_BMXG01000021.1"/>
</dbReference>
<dbReference type="Proteomes" id="UP000642829">
    <property type="component" value="Unassembled WGS sequence"/>
</dbReference>
<dbReference type="EMBL" id="BMXG01000021">
    <property type="protein sequence ID" value="GHC09383.1"/>
    <property type="molecule type" value="Genomic_DNA"/>
</dbReference>
<evidence type="ECO:0000256" key="1">
    <source>
        <dbReference type="SAM" id="Phobius"/>
    </source>
</evidence>
<feature type="transmembrane region" description="Helical" evidence="1">
    <location>
        <begin position="163"/>
        <end position="181"/>
    </location>
</feature>
<reference evidence="3" key="2">
    <citation type="submission" date="2020-09" db="EMBL/GenBank/DDBJ databases">
        <authorList>
            <person name="Sun Q."/>
            <person name="Kim S."/>
        </authorList>
    </citation>
    <scope>NUCLEOTIDE SEQUENCE</scope>
    <source>
        <strain evidence="3">KCTC 12870</strain>
    </source>
</reference>